<dbReference type="Gene3D" id="1.10.10.10">
    <property type="entry name" value="Winged helix-like DNA-binding domain superfamily/Winged helix DNA-binding domain"/>
    <property type="match status" value="1"/>
</dbReference>
<keyword evidence="3" id="KW-1185">Reference proteome</keyword>
<dbReference type="Pfam" id="PF13565">
    <property type="entry name" value="HTH_32"/>
    <property type="match status" value="1"/>
</dbReference>
<protein>
    <submittedName>
        <fullName evidence="2">Uncharacterized protein</fullName>
    </submittedName>
</protein>
<comment type="subcellular location">
    <subcellularLocation>
        <location evidence="1">Nucleus</location>
    </subcellularLocation>
</comment>
<dbReference type="InterPro" id="IPR009057">
    <property type="entry name" value="Homeodomain-like_sf"/>
</dbReference>
<sequence>MLIRTLHPTASDLDDAARWTACRQAINDYCRRSGKHLSHEERLQVLQLVANRSHEEVALMFNKLHPNREPIRQSSVSRLIAKFKETGSIVDRRRCGRPKSLTDHVNAAAVLNLFRRNPGKSLRQMAVEMGMSRSSVHRILQAHKEQL</sequence>
<dbReference type="EMBL" id="KZ373311">
    <property type="protein sequence ID" value="PIO56728.1"/>
    <property type="molecule type" value="Genomic_DNA"/>
</dbReference>
<dbReference type="Proteomes" id="UP000230423">
    <property type="component" value="Unassembled WGS sequence"/>
</dbReference>
<organism evidence="2 3">
    <name type="scientific">Teladorsagia circumcincta</name>
    <name type="common">Brown stomach worm</name>
    <name type="synonym">Ostertagia circumcincta</name>
    <dbReference type="NCBI Taxonomy" id="45464"/>
    <lineage>
        <taxon>Eukaryota</taxon>
        <taxon>Metazoa</taxon>
        <taxon>Ecdysozoa</taxon>
        <taxon>Nematoda</taxon>
        <taxon>Chromadorea</taxon>
        <taxon>Rhabditida</taxon>
        <taxon>Rhabditina</taxon>
        <taxon>Rhabditomorpha</taxon>
        <taxon>Strongyloidea</taxon>
        <taxon>Trichostrongylidae</taxon>
        <taxon>Teladorsagia</taxon>
    </lineage>
</organism>
<dbReference type="InterPro" id="IPR036388">
    <property type="entry name" value="WH-like_DNA-bd_sf"/>
</dbReference>
<evidence type="ECO:0000313" key="3">
    <source>
        <dbReference type="Proteomes" id="UP000230423"/>
    </source>
</evidence>
<evidence type="ECO:0000313" key="2">
    <source>
        <dbReference type="EMBL" id="PIO56728.1"/>
    </source>
</evidence>
<proteinExistence type="predicted"/>
<dbReference type="GO" id="GO:0005634">
    <property type="term" value="C:nucleus"/>
    <property type="evidence" value="ECO:0007669"/>
    <property type="project" value="UniProtKB-SubCell"/>
</dbReference>
<accession>A0A2G9TFQ6</accession>
<dbReference type="PANTHER" id="PTHR46068:SF1">
    <property type="entry name" value="TRANSPOSASE IS30-LIKE HTH DOMAIN-CONTAINING PROTEIN"/>
    <property type="match status" value="1"/>
</dbReference>
<reference evidence="2 3" key="1">
    <citation type="submission" date="2015-09" db="EMBL/GenBank/DDBJ databases">
        <title>Draft genome of the parasitic nematode Teladorsagia circumcincta isolate WARC Sus (inbred).</title>
        <authorList>
            <person name="Mitreva M."/>
        </authorList>
    </citation>
    <scope>NUCLEOTIDE SEQUENCE [LARGE SCALE GENOMIC DNA]</scope>
    <source>
        <strain evidence="2 3">S</strain>
    </source>
</reference>
<dbReference type="PANTHER" id="PTHR46068">
    <property type="entry name" value="PROTEIN CBG27172"/>
    <property type="match status" value="1"/>
</dbReference>
<name>A0A2G9TFQ6_TELCI</name>
<evidence type="ECO:0000256" key="1">
    <source>
        <dbReference type="ARBA" id="ARBA00004123"/>
    </source>
</evidence>
<gene>
    <name evidence="2" type="ORF">TELCIR_21871</name>
</gene>
<dbReference type="SUPFAM" id="SSF46689">
    <property type="entry name" value="Homeodomain-like"/>
    <property type="match status" value="1"/>
</dbReference>
<dbReference type="OrthoDB" id="5875385at2759"/>
<dbReference type="AlphaFoldDB" id="A0A2G9TFQ6"/>